<dbReference type="RefSeq" id="WP_168312676.1">
    <property type="nucleotide sequence ID" value="NZ_JACIDG010000016.1"/>
</dbReference>
<dbReference type="Proteomes" id="UP000545490">
    <property type="component" value="Unassembled WGS sequence"/>
</dbReference>
<dbReference type="EMBL" id="JACIDG010000016">
    <property type="protein sequence ID" value="MBB3918061.1"/>
    <property type="molecule type" value="Genomic_DNA"/>
</dbReference>
<gene>
    <name evidence="1" type="ORF">GGQ65_005392</name>
</gene>
<protein>
    <submittedName>
        <fullName evidence="1">Uncharacterized protein</fullName>
    </submittedName>
</protein>
<comment type="caution">
    <text evidence="1">The sequence shown here is derived from an EMBL/GenBank/DDBJ whole genome shotgun (WGS) entry which is preliminary data.</text>
</comment>
<reference evidence="1 2" key="1">
    <citation type="submission" date="2020-08" db="EMBL/GenBank/DDBJ databases">
        <title>Genomic Encyclopedia of Type Strains, Phase IV (KMG-IV): sequencing the most valuable type-strain genomes for metagenomic binning, comparative biology and taxonomic classification.</title>
        <authorList>
            <person name="Goeker M."/>
        </authorList>
    </citation>
    <scope>NUCLEOTIDE SEQUENCE [LARGE SCALE GENOMIC DNA]</scope>
    <source>
        <strain evidence="1 2">DSM 19331</strain>
    </source>
</reference>
<evidence type="ECO:0000313" key="1">
    <source>
        <dbReference type="EMBL" id="MBB3918061.1"/>
    </source>
</evidence>
<proteinExistence type="predicted"/>
<dbReference type="AlphaFoldDB" id="A0A7W6BIJ2"/>
<accession>A0A7W6BIJ2</accession>
<sequence length="93" mass="10392">MPIFLPIVDCHPEIAPNGRNKNFSLAFYVAQQTARHGESEQLSMAKWAALVLKRNGARATIGKYIFVSPWREECEMCKGPTCYSSYLATSHGV</sequence>
<name>A0A7W6BIJ2_9HYPH</name>
<organism evidence="1 2">
    <name type="scientific">Rhizobium fabae</name>
    <dbReference type="NCBI Taxonomy" id="573179"/>
    <lineage>
        <taxon>Bacteria</taxon>
        <taxon>Pseudomonadati</taxon>
        <taxon>Pseudomonadota</taxon>
        <taxon>Alphaproteobacteria</taxon>
        <taxon>Hyphomicrobiales</taxon>
        <taxon>Rhizobiaceae</taxon>
        <taxon>Rhizobium/Agrobacterium group</taxon>
        <taxon>Rhizobium</taxon>
    </lineage>
</organism>
<evidence type="ECO:0000313" key="2">
    <source>
        <dbReference type="Proteomes" id="UP000545490"/>
    </source>
</evidence>